<dbReference type="AlphaFoldDB" id="A0A345NK88"/>
<dbReference type="InterPro" id="IPR027417">
    <property type="entry name" value="P-loop_NTPase"/>
</dbReference>
<sequence length="1113" mass="121267">MPVPELVVPSWVLTLSRADLEDHFGRTTLQRGVTYQRQGAVHGLTMDRFGALTATVYGARRYQTSVWWVPDDDDPFADEIDSDCSCPVGMECKHAAAVLLQAQAQAWPGPAAARTSAVMPVPSWEALLSPVVADLAPAPADPSLAPLALQLDRQRSSPAAPARGLRLRPLLKGTSGAWVKSGASWSDLQHGYSRVHPGHRTALAAILQAYRYRAQISQWQTVGEWIDSDTLGSGLWALLADVERAGVALVTGHQGSAPVTLLDSPVELALDLTRDDAGDITLAPVVDLPGASEGPVLLGRPGHGLLAKDGTGLLLAPLSRPLTASLTALIGTAGALRVPAADTGRFLGRYYPALRQHARVTSSDGSVELPEIAPPRLGLVVSFEPDHLTRLHWTFRYAVHEEVLEVPLLRGLDVEADRSVVRDAAEEESLLASLDVLDGAPGLRIPVAGRSRLGVVLDTELTGWATVRFVQNVLPALQAREDVDVILVGEALPYEEIDEAPVVAVATRDLVDEPGGKAEGVQHGGPATQDWFDLTIEVSVGGRPVPLPTLLSALALGDEALLLPDGTWFALDAPELHTLRGLVEEARALQDHTGPGLRINRFQAGLWEELVSLGVVAEQSQRWQRTVGALLALDQLPLPEPPEGLLATLRDYQLDGYRWLSFLWEHELGGILADDMGLGKTVQVLAAAEHARAEGRLSVERPMLVVAPTSVIATWEQEAARFTPHLKVAAVTETAHRAGRALAETVAGAHVVVTSYTLLRIDEEHYARQPWSAVILDEAQAVKNFRSRTYQVVRRLRAPVKVAVTGTPLENSLMDLWALLSLGAPGLFPSPDTFGKHFRRPIESGADPERLGTLRRRIRPLMLRRTKEAVARDLPPKIEQVVRVPLNPSHRRIYDTHLQRERQRILGLLGDVDRNRIAILAALTRLRQLSLDVHLVVPDAPASARPSKVDALLEQLVEVVAEGHRCLVFSQFTGFLKVVRERLDAERVDHVYLDGRTRDRPRRIAQFTEGDAPVFLISLKAGGSGLTLTEADYVFVLDPWWNPAVEAQAVDRTHRIGQDKTVMVYRLVAQDTIEEKVVALQEHKRELFAKVVDEGGLMAAPLGADDIRALLEG</sequence>
<evidence type="ECO:0000313" key="6">
    <source>
        <dbReference type="EMBL" id="AXH95446.1"/>
    </source>
</evidence>
<dbReference type="InterPro" id="IPR007527">
    <property type="entry name" value="Znf_SWIM"/>
</dbReference>
<keyword evidence="2" id="KW-0862">Zinc</keyword>
<feature type="domain" description="Helicase C-terminal" evidence="5">
    <location>
        <begin position="952"/>
        <end position="1108"/>
    </location>
</feature>
<dbReference type="KEGG" id="orn:DV701_04265"/>
<dbReference type="SMART" id="SM00487">
    <property type="entry name" value="DEXDc"/>
    <property type="match status" value="1"/>
</dbReference>
<keyword evidence="6" id="KW-0547">Nucleotide-binding</keyword>
<dbReference type="GO" id="GO:0004386">
    <property type="term" value="F:helicase activity"/>
    <property type="evidence" value="ECO:0007669"/>
    <property type="project" value="UniProtKB-KW"/>
</dbReference>
<dbReference type="Pfam" id="PF00271">
    <property type="entry name" value="Helicase_C"/>
    <property type="match status" value="1"/>
</dbReference>
<evidence type="ECO:0000313" key="7">
    <source>
        <dbReference type="Proteomes" id="UP000253790"/>
    </source>
</evidence>
<dbReference type="SMART" id="SM00490">
    <property type="entry name" value="HELICc"/>
    <property type="match status" value="1"/>
</dbReference>
<evidence type="ECO:0000256" key="1">
    <source>
        <dbReference type="ARBA" id="ARBA00022801"/>
    </source>
</evidence>
<proteinExistence type="predicted"/>
<dbReference type="InterPro" id="IPR000330">
    <property type="entry name" value="SNF2_N"/>
</dbReference>
<dbReference type="EMBL" id="CP031229">
    <property type="protein sequence ID" value="AXH95446.1"/>
    <property type="molecule type" value="Genomic_DNA"/>
</dbReference>
<dbReference type="Pfam" id="PF00176">
    <property type="entry name" value="SNF2-rel_dom"/>
    <property type="match status" value="1"/>
</dbReference>
<keyword evidence="7" id="KW-1185">Reference proteome</keyword>
<keyword evidence="2" id="KW-0863">Zinc-finger</keyword>
<dbReference type="InterPro" id="IPR049730">
    <property type="entry name" value="SNF2/RAD54-like_C"/>
</dbReference>
<dbReference type="PROSITE" id="PS51194">
    <property type="entry name" value="HELICASE_CTER"/>
    <property type="match status" value="1"/>
</dbReference>
<dbReference type="InterPro" id="IPR038718">
    <property type="entry name" value="SNF2-like_sf"/>
</dbReference>
<dbReference type="Proteomes" id="UP000253790">
    <property type="component" value="Chromosome"/>
</dbReference>
<dbReference type="CDD" id="cd18793">
    <property type="entry name" value="SF2_C_SNF"/>
    <property type="match status" value="1"/>
</dbReference>
<dbReference type="OrthoDB" id="9760715at2"/>
<evidence type="ECO:0000259" key="4">
    <source>
        <dbReference type="PROSITE" id="PS51192"/>
    </source>
</evidence>
<dbReference type="Gene3D" id="3.40.50.10810">
    <property type="entry name" value="Tandem AAA-ATPase domain"/>
    <property type="match status" value="1"/>
</dbReference>
<dbReference type="PROSITE" id="PS50966">
    <property type="entry name" value="ZF_SWIM"/>
    <property type="match status" value="1"/>
</dbReference>
<keyword evidence="1" id="KW-0378">Hydrolase</keyword>
<dbReference type="InterPro" id="IPR001650">
    <property type="entry name" value="Helicase_C-like"/>
</dbReference>
<dbReference type="GO" id="GO:0016787">
    <property type="term" value="F:hydrolase activity"/>
    <property type="evidence" value="ECO:0007669"/>
    <property type="project" value="UniProtKB-KW"/>
</dbReference>
<keyword evidence="6" id="KW-0067">ATP-binding</keyword>
<dbReference type="Gene3D" id="3.40.50.300">
    <property type="entry name" value="P-loop containing nucleotide triphosphate hydrolases"/>
    <property type="match status" value="1"/>
</dbReference>
<evidence type="ECO:0000256" key="2">
    <source>
        <dbReference type="PROSITE-ProRule" id="PRU00325"/>
    </source>
</evidence>
<dbReference type="RefSeq" id="WP_114927211.1">
    <property type="nucleotide sequence ID" value="NZ_CP031229.1"/>
</dbReference>
<protein>
    <submittedName>
        <fullName evidence="6">Helicase SNF2</fullName>
    </submittedName>
</protein>
<dbReference type="SUPFAM" id="SSF52540">
    <property type="entry name" value="P-loop containing nucleoside triphosphate hydrolases"/>
    <property type="match status" value="2"/>
</dbReference>
<dbReference type="GO" id="GO:0005524">
    <property type="term" value="F:ATP binding"/>
    <property type="evidence" value="ECO:0007669"/>
    <property type="project" value="InterPro"/>
</dbReference>
<evidence type="ECO:0000259" key="3">
    <source>
        <dbReference type="PROSITE" id="PS50966"/>
    </source>
</evidence>
<dbReference type="InterPro" id="IPR014001">
    <property type="entry name" value="Helicase_ATP-bd"/>
</dbReference>
<dbReference type="PANTHER" id="PTHR10799">
    <property type="entry name" value="SNF2/RAD54 HELICASE FAMILY"/>
    <property type="match status" value="1"/>
</dbReference>
<reference evidence="6 7" key="1">
    <citation type="submission" date="2018-07" db="EMBL/GenBank/DDBJ databases">
        <title>Complete genome sequencing of Ornithinimicrobium sp. AMA3305.</title>
        <authorList>
            <person name="Bae J.-W."/>
        </authorList>
    </citation>
    <scope>NUCLEOTIDE SEQUENCE [LARGE SCALE GENOMIC DNA]</scope>
    <source>
        <strain evidence="6 7">AMA3305</strain>
    </source>
</reference>
<accession>A0A345NK88</accession>
<dbReference type="PROSITE" id="PS51192">
    <property type="entry name" value="HELICASE_ATP_BIND_1"/>
    <property type="match status" value="1"/>
</dbReference>
<name>A0A345NK88_9MICO</name>
<evidence type="ECO:0000259" key="5">
    <source>
        <dbReference type="PROSITE" id="PS51194"/>
    </source>
</evidence>
<gene>
    <name evidence="6" type="ORF">DV701_04265</name>
</gene>
<organism evidence="6 7">
    <name type="scientific">Ornithinimicrobium avium</name>
    <dbReference type="NCBI Taxonomy" id="2283195"/>
    <lineage>
        <taxon>Bacteria</taxon>
        <taxon>Bacillati</taxon>
        <taxon>Actinomycetota</taxon>
        <taxon>Actinomycetes</taxon>
        <taxon>Micrococcales</taxon>
        <taxon>Ornithinimicrobiaceae</taxon>
        <taxon>Ornithinimicrobium</taxon>
    </lineage>
</organism>
<dbReference type="GO" id="GO:0008270">
    <property type="term" value="F:zinc ion binding"/>
    <property type="evidence" value="ECO:0007669"/>
    <property type="project" value="UniProtKB-KW"/>
</dbReference>
<feature type="domain" description="SWIM-type" evidence="3">
    <location>
        <begin position="76"/>
        <end position="103"/>
    </location>
</feature>
<keyword evidence="2" id="KW-0479">Metal-binding</keyword>
<feature type="domain" description="Helicase ATP-binding" evidence="4">
    <location>
        <begin position="661"/>
        <end position="826"/>
    </location>
</feature>
<keyword evidence="6" id="KW-0347">Helicase</keyword>